<dbReference type="EMBL" id="JADJMS010000047">
    <property type="protein sequence ID" value="MBK7417011.1"/>
    <property type="molecule type" value="Genomic_DNA"/>
</dbReference>
<evidence type="ECO:0000259" key="1">
    <source>
        <dbReference type="Pfam" id="PF08446"/>
    </source>
</evidence>
<accession>A0A935KE39</accession>
<comment type="caution">
    <text evidence="2">The sequence shown here is derived from an EMBL/GenBank/DDBJ whole genome shotgun (WGS) entry which is preliminary data.</text>
</comment>
<name>A0A935KE39_9RHOO</name>
<gene>
    <name evidence="2" type="ORF">IPJ38_19815</name>
</gene>
<dbReference type="Pfam" id="PF08446">
    <property type="entry name" value="PAS_2"/>
    <property type="match status" value="1"/>
</dbReference>
<dbReference type="Gene3D" id="3.30.450.20">
    <property type="entry name" value="PAS domain"/>
    <property type="match status" value="1"/>
</dbReference>
<sequence length="64" mass="6794">MTVFKDSTALEEALKRCEMEPIHTPGLIQPCGALLVIDGASQLVVQVSENLAEFLGLTPGSAPR</sequence>
<dbReference type="SUPFAM" id="SSF55785">
    <property type="entry name" value="PYP-like sensor domain (PAS domain)"/>
    <property type="match status" value="1"/>
</dbReference>
<feature type="domain" description="PAS fold-2" evidence="1">
    <location>
        <begin position="17"/>
        <end position="59"/>
    </location>
</feature>
<evidence type="ECO:0000313" key="3">
    <source>
        <dbReference type="Proteomes" id="UP000739411"/>
    </source>
</evidence>
<protein>
    <recommendedName>
        <fullName evidence="1">PAS fold-2 domain-containing protein</fullName>
    </recommendedName>
</protein>
<reference evidence="2 3" key="1">
    <citation type="submission" date="2020-10" db="EMBL/GenBank/DDBJ databases">
        <title>Connecting structure to function with the recovery of over 1000 high-quality activated sludge metagenome-assembled genomes encoding full-length rRNA genes using long-read sequencing.</title>
        <authorList>
            <person name="Singleton C.M."/>
            <person name="Petriglieri F."/>
            <person name="Kristensen J.M."/>
            <person name="Kirkegaard R.H."/>
            <person name="Michaelsen T.Y."/>
            <person name="Andersen M.H."/>
            <person name="Karst S.M."/>
            <person name="Dueholm M.S."/>
            <person name="Nielsen P.H."/>
            <person name="Albertsen M."/>
        </authorList>
    </citation>
    <scope>NUCLEOTIDE SEQUENCE [LARGE SCALE GENOMIC DNA]</scope>
    <source>
        <strain evidence="2">EsbW_18-Q3-R4-48_BATAC.463</strain>
    </source>
</reference>
<proteinExistence type="predicted"/>
<dbReference type="AlphaFoldDB" id="A0A935KE39"/>
<dbReference type="InterPro" id="IPR013654">
    <property type="entry name" value="PAS_2"/>
</dbReference>
<organism evidence="2 3">
    <name type="scientific">Candidatus Dechloromonas phosphorivorans</name>
    <dbReference type="NCBI Taxonomy" id="2899244"/>
    <lineage>
        <taxon>Bacteria</taxon>
        <taxon>Pseudomonadati</taxon>
        <taxon>Pseudomonadota</taxon>
        <taxon>Betaproteobacteria</taxon>
        <taxon>Rhodocyclales</taxon>
        <taxon>Azonexaceae</taxon>
        <taxon>Dechloromonas</taxon>
    </lineage>
</organism>
<dbReference type="InterPro" id="IPR035965">
    <property type="entry name" value="PAS-like_dom_sf"/>
</dbReference>
<dbReference type="GO" id="GO:0006355">
    <property type="term" value="P:regulation of DNA-templated transcription"/>
    <property type="evidence" value="ECO:0007669"/>
    <property type="project" value="InterPro"/>
</dbReference>
<evidence type="ECO:0000313" key="2">
    <source>
        <dbReference type="EMBL" id="MBK7417011.1"/>
    </source>
</evidence>
<dbReference type="Proteomes" id="UP000739411">
    <property type="component" value="Unassembled WGS sequence"/>
</dbReference>